<dbReference type="GO" id="GO:0030970">
    <property type="term" value="P:retrograde protein transport, ER to cytosol"/>
    <property type="evidence" value="ECO:0007669"/>
    <property type="project" value="TreeGrafter"/>
</dbReference>
<dbReference type="InterPro" id="IPR036623">
    <property type="entry name" value="Hemimethylated_DNA-bd_sf"/>
</dbReference>
<dbReference type="InterPro" id="IPR009011">
    <property type="entry name" value="Man6P_isomerase_rcpt-bd_dom_sf"/>
</dbReference>
<keyword evidence="7" id="KW-0378">Hydrolase</keyword>
<evidence type="ECO:0000313" key="7">
    <source>
        <dbReference type="EMBL" id="CDJ34336.1"/>
    </source>
</evidence>
<dbReference type="SUPFAM" id="SSF141255">
    <property type="entry name" value="YccV-like"/>
    <property type="match status" value="1"/>
</dbReference>
<evidence type="ECO:0000256" key="4">
    <source>
        <dbReference type="ARBA" id="ARBA00023157"/>
    </source>
</evidence>
<evidence type="ECO:0000256" key="3">
    <source>
        <dbReference type="ARBA" id="ARBA00022824"/>
    </source>
</evidence>
<comment type="subcellular location">
    <subcellularLocation>
        <location evidence="1">Endoplasmic reticulum</location>
    </subcellularLocation>
</comment>
<dbReference type="GO" id="GO:0005788">
    <property type="term" value="C:endoplasmic reticulum lumen"/>
    <property type="evidence" value="ECO:0007669"/>
    <property type="project" value="TreeGrafter"/>
</dbReference>
<reference evidence="7" key="2">
    <citation type="submission" date="2013-10" db="EMBL/GenBank/DDBJ databases">
        <authorList>
            <person name="Aslett M."/>
        </authorList>
    </citation>
    <scope>NUCLEOTIDE SEQUENCE [LARGE SCALE GENOMIC DNA]</scope>
    <source>
        <strain evidence="7">Houghton</strain>
    </source>
</reference>
<dbReference type="GO" id="GO:0003677">
    <property type="term" value="F:DNA binding"/>
    <property type="evidence" value="ECO:0007669"/>
    <property type="project" value="InterPro"/>
</dbReference>
<dbReference type="OrthoDB" id="448954at2759"/>
<evidence type="ECO:0000259" key="6">
    <source>
        <dbReference type="PROSITE" id="PS51914"/>
    </source>
</evidence>
<dbReference type="GO" id="GO:0016787">
    <property type="term" value="F:hydrolase activity"/>
    <property type="evidence" value="ECO:0007669"/>
    <property type="project" value="UniProtKB-KW"/>
</dbReference>
<keyword evidence="8" id="KW-1185">Reference proteome</keyword>
<protein>
    <submittedName>
        <fullName evidence="7">Ubiquitin carboxyl-terminal hydrolase, putative</fullName>
    </submittedName>
</protein>
<dbReference type="InterPro" id="IPR045149">
    <property type="entry name" value="OS-9-like"/>
</dbReference>
<dbReference type="VEuPathDB" id="ToxoDB:EMH_0061130"/>
<evidence type="ECO:0000256" key="2">
    <source>
        <dbReference type="ARBA" id="ARBA00022729"/>
    </source>
</evidence>
<dbReference type="PANTHER" id="PTHR15414">
    <property type="entry name" value="OS-9-RELATED"/>
    <property type="match status" value="1"/>
</dbReference>
<feature type="domain" description="MRH" evidence="6">
    <location>
        <begin position="289"/>
        <end position="454"/>
    </location>
</feature>
<keyword evidence="4" id="KW-1015">Disulfide bond</keyword>
<dbReference type="Pfam" id="PF07915">
    <property type="entry name" value="PRKCSH"/>
    <property type="match status" value="1"/>
</dbReference>
<dbReference type="Proteomes" id="UP000030744">
    <property type="component" value="Unassembled WGS sequence"/>
</dbReference>
<name>U6KC39_9EIME</name>
<dbReference type="PANTHER" id="PTHR15414:SF0">
    <property type="entry name" value="ENDOPLASMIC RETICULUM LECTIN 1"/>
    <property type="match status" value="1"/>
</dbReference>
<organism evidence="7 8">
    <name type="scientific">Eimeria mitis</name>
    <dbReference type="NCBI Taxonomy" id="44415"/>
    <lineage>
        <taxon>Eukaryota</taxon>
        <taxon>Sar</taxon>
        <taxon>Alveolata</taxon>
        <taxon>Apicomplexa</taxon>
        <taxon>Conoidasida</taxon>
        <taxon>Coccidia</taxon>
        <taxon>Eucoccidiorida</taxon>
        <taxon>Eimeriorina</taxon>
        <taxon>Eimeriidae</taxon>
        <taxon>Eimeria</taxon>
    </lineage>
</organism>
<evidence type="ECO:0000256" key="1">
    <source>
        <dbReference type="ARBA" id="ARBA00004240"/>
    </source>
</evidence>
<keyword evidence="3" id="KW-0256">Endoplasmic reticulum</keyword>
<dbReference type="NCBIfam" id="TIGR02097">
    <property type="entry name" value="yccV"/>
    <property type="match status" value="1"/>
</dbReference>
<feature type="chain" id="PRO_5004671405" evidence="5">
    <location>
        <begin position="26"/>
        <end position="672"/>
    </location>
</feature>
<dbReference type="PROSITE" id="PS51914">
    <property type="entry name" value="MRH"/>
    <property type="match status" value="1"/>
</dbReference>
<dbReference type="EMBL" id="HG686427">
    <property type="protein sequence ID" value="CDJ34336.1"/>
    <property type="molecule type" value="Genomic_DNA"/>
</dbReference>
<dbReference type="AlphaFoldDB" id="U6KC39"/>
<dbReference type="Gene3D" id="2.70.130.10">
    <property type="entry name" value="Mannose-6-phosphate receptor binding domain"/>
    <property type="match status" value="2"/>
</dbReference>
<dbReference type="InterPro" id="IPR011722">
    <property type="entry name" value="Hemimethylated_DNA-bd_dom"/>
</dbReference>
<dbReference type="InterPro" id="IPR044865">
    <property type="entry name" value="MRH_dom"/>
</dbReference>
<evidence type="ECO:0000256" key="5">
    <source>
        <dbReference type="SAM" id="SignalP"/>
    </source>
</evidence>
<gene>
    <name evidence="7" type="ORF">EMH_0061130</name>
</gene>
<feature type="signal peptide" evidence="5">
    <location>
        <begin position="1"/>
        <end position="25"/>
    </location>
</feature>
<dbReference type="SMART" id="SM00992">
    <property type="entry name" value="YccV-like"/>
    <property type="match status" value="1"/>
</dbReference>
<reference evidence="7" key="1">
    <citation type="submission" date="2013-10" db="EMBL/GenBank/DDBJ databases">
        <title>Genomic analysis of the causative agents of coccidiosis in chickens.</title>
        <authorList>
            <person name="Reid A.J."/>
            <person name="Blake D."/>
            <person name="Billington K."/>
            <person name="Browne H."/>
            <person name="Dunn M."/>
            <person name="Hung S."/>
            <person name="Kawahara F."/>
            <person name="Miranda-Saavedra D."/>
            <person name="Mourier T."/>
            <person name="Nagra H."/>
            <person name="Otto T.D."/>
            <person name="Rawlings N."/>
            <person name="Sanchez A."/>
            <person name="Sanders M."/>
            <person name="Subramaniam C."/>
            <person name="Tay Y."/>
            <person name="Dear P."/>
            <person name="Doerig C."/>
            <person name="Gruber A."/>
            <person name="Parkinson J."/>
            <person name="Shirley M."/>
            <person name="Wan K.L."/>
            <person name="Berriman M."/>
            <person name="Tomley F."/>
            <person name="Pain A."/>
        </authorList>
    </citation>
    <scope>NUCLEOTIDE SEQUENCE [LARGE SCALE GENOMIC DNA]</scope>
    <source>
        <strain evidence="7">Houghton</strain>
    </source>
</reference>
<proteinExistence type="predicted"/>
<keyword evidence="2 5" id="KW-0732">Signal</keyword>
<evidence type="ECO:0000313" key="8">
    <source>
        <dbReference type="Proteomes" id="UP000030744"/>
    </source>
</evidence>
<dbReference type="Gene3D" id="2.30.30.390">
    <property type="entry name" value="Hemimethylated DNA-binding domain"/>
    <property type="match status" value="1"/>
</dbReference>
<dbReference type="SUPFAM" id="SSF50911">
    <property type="entry name" value="Mannose 6-phosphate receptor domain"/>
    <property type="match status" value="1"/>
</dbReference>
<dbReference type="GO" id="GO:0030968">
    <property type="term" value="P:endoplasmic reticulum unfolded protein response"/>
    <property type="evidence" value="ECO:0007669"/>
    <property type="project" value="InterPro"/>
</dbReference>
<dbReference type="GeneID" id="25380721"/>
<dbReference type="InterPro" id="IPR012913">
    <property type="entry name" value="OS9-like_dom"/>
</dbReference>
<sequence>MGGVIFSQGFRSLLLCLCFLNLASASAATEAPASAALAATTSPEAADNPNSVVQIDFSRQFEAIEIPKCARQQIVHVTLADRNVACLLPQRSSSGLQMLDRLQQFLTNSPDEDPENALLAADSAEQETEKCTLPTRISKELHVGSPELQSYLRAARLRWLLDRCFRFSDVGVRDWRYELCIGRKITLFKSNALSGKTIGKSLFELGTYASSMDQLWADGTMTQWYTGGTDGRQTEVRFVCGDTHPRVKGISGPHGGKYRVWLEAPMFCDYRENAPDPPLTESLIRSLEGWCSTFTTDGWWSYEYCHPDSLVEFHKEPNGDITGPKHLLGTLHASGDAAEMIFKRPNPANPTLRGTDTLPPKMNGSPRFKFLPVEIVERPKQFSKNPVPASNKVLALQLTNGTICEGTDIQRSTRVLFECPVDFPILGTHRIVHIEETSFCTYELLIQTPLVCPHPQLLPPRPLDAQPVLGYPEGASVIHNPVPASWRGLEVKQDNKEYTKKNKTNANPLANVRLEAVPQEMAEMFKDGATPYFGLSSDVRRRISVVEPQFKIGDIVRHRWWLYTAVVLSWDFSCRAPEEWLSRVYAVYPESLKSTPHYLVLLHSPKDRANANEWPLYAYVPEAVLELTPSDVSEFVHPAISSYFEPLKGNRRHFDVLSDSLLATRFPADLGL</sequence>
<dbReference type="Pfam" id="PF08755">
    <property type="entry name" value="YccV-like"/>
    <property type="match status" value="1"/>
</dbReference>
<dbReference type="RefSeq" id="XP_013356899.1">
    <property type="nucleotide sequence ID" value="XM_013501445.1"/>
</dbReference>
<accession>U6KC39</accession>